<reference evidence="3 4" key="2">
    <citation type="submission" date="2024-09" db="EMBL/GenBank/DDBJ databases">
        <title>Draft genome sequence of Candidatus Magnetaquicoccaceae bacterium FCR-1.</title>
        <authorList>
            <person name="Shimoshige H."/>
            <person name="Shimamura S."/>
            <person name="Taoka A."/>
            <person name="Kobayashi H."/>
            <person name="Maekawa T."/>
        </authorList>
    </citation>
    <scope>NUCLEOTIDE SEQUENCE [LARGE SCALE GENOMIC DNA]</scope>
    <source>
        <strain evidence="3 4">FCR-1</strain>
    </source>
</reference>
<dbReference type="SUPFAM" id="SSF56801">
    <property type="entry name" value="Acetyl-CoA synthetase-like"/>
    <property type="match status" value="1"/>
</dbReference>
<dbReference type="PANTHER" id="PTHR43767">
    <property type="entry name" value="LONG-CHAIN-FATTY-ACID--COA LIGASE"/>
    <property type="match status" value="1"/>
</dbReference>
<dbReference type="EMBL" id="BAAFGK010000002">
    <property type="protein sequence ID" value="GAB0056319.1"/>
    <property type="molecule type" value="Genomic_DNA"/>
</dbReference>
<name>A0ABQ0C602_9PROT</name>
<dbReference type="Proteomes" id="UP001628193">
    <property type="component" value="Unassembled WGS sequence"/>
</dbReference>
<protein>
    <submittedName>
        <fullName evidence="3">Bifunctional protein Aas</fullName>
    </submittedName>
</protein>
<sequence length="707" mass="76643">MATWRKRFTAWLIRRRAHIYGAEILSTTTGGWLAVANHDHRLDWLLMAPFLPDGCRFALHPGEMPPAWLRAWCHWLVFMPLDPLEPEQLKPLARHLKEGGRVALFPTGGGFGDGAVGRIHAGLARLPELAGVPVIGLWIDHTAWWRVKGYRPSPNLTIMPPRHLDPGHGSDRTRAAELALATLLEEAALNARGHPATPWQGLVHMAETLGRAFPILADSTGARLDYGGVLFRARLLGRLLAEWTQPGERVGVLLPTSAGSLVVLFALFAIGRVPALLNFTVGPGAARSACRTAHIRLVLTSRRFVDKANLAPLVAELANETTVRHLEDLAGAARRPWNLLRAWLASFSRSCPPVHPHDEAVILFTSGTEGEPKGVALSHAALMANIRQVQVRVGLLSAPGQDLMLDVLPLFHAFGLTVAGLAPLLSGFKLHMHPSPLDYRAIAEMAQRLRPTLLVGTDTFLAGYGRVAHPGDFQSLRRVFAGGEPLRERTRHLWLEKFGVPVYQGYGATECAPAIAVDTPLLKGDSGCVGLPLPGVSIRLEPVAGVHEGGRLLVSGPNLMLGHIPSRGDGRVVPVHASGPGAGWHDVGDVVTVDAHGFIRIVGRLKRFAKIGGEMVSLAAVESLAEIAWPDHRHAAVSLSDSRKGERIVLATEYPTPDRDTLIAVAKREGMSALFVPGRIEHMETIPQLGPGKMDYQTVIRFMETGL</sequence>
<proteinExistence type="predicted"/>
<dbReference type="InterPro" id="IPR045851">
    <property type="entry name" value="AMP-bd_C_sf"/>
</dbReference>
<feature type="domain" description="Phospholipid/glycerol acyltransferase" evidence="2">
    <location>
        <begin position="20"/>
        <end position="139"/>
    </location>
</feature>
<dbReference type="InterPro" id="IPR000873">
    <property type="entry name" value="AMP-dep_synth/lig_dom"/>
</dbReference>
<accession>A0ABQ0C602</accession>
<dbReference type="PROSITE" id="PS00455">
    <property type="entry name" value="AMP_BINDING"/>
    <property type="match status" value="1"/>
</dbReference>
<dbReference type="Gene3D" id="3.30.300.30">
    <property type="match status" value="1"/>
</dbReference>
<feature type="domain" description="AMP-dependent synthetase/ligase" evidence="1">
    <location>
        <begin position="218"/>
        <end position="562"/>
    </location>
</feature>
<dbReference type="Pfam" id="PF01553">
    <property type="entry name" value="Acyltransferase"/>
    <property type="match status" value="1"/>
</dbReference>
<gene>
    <name evidence="3" type="primary">aas</name>
    <name evidence="3" type="ORF">SIID45300_00625</name>
</gene>
<evidence type="ECO:0000259" key="2">
    <source>
        <dbReference type="Pfam" id="PF01553"/>
    </source>
</evidence>
<dbReference type="InterPro" id="IPR050237">
    <property type="entry name" value="ATP-dep_AMP-bd_enzyme"/>
</dbReference>
<dbReference type="InterPro" id="IPR042099">
    <property type="entry name" value="ANL_N_sf"/>
</dbReference>
<organism evidence="3 4">
    <name type="scientific">Candidatus Magnetaquiglobus chichijimensis</name>
    <dbReference type="NCBI Taxonomy" id="3141448"/>
    <lineage>
        <taxon>Bacteria</taxon>
        <taxon>Pseudomonadati</taxon>
        <taxon>Pseudomonadota</taxon>
        <taxon>Magnetococcia</taxon>
        <taxon>Magnetococcales</taxon>
        <taxon>Candidatus Magnetaquicoccaceae</taxon>
        <taxon>Candidatus Magnetaquiglobus</taxon>
    </lineage>
</organism>
<reference evidence="3 4" key="1">
    <citation type="submission" date="2024-05" db="EMBL/GenBank/DDBJ databases">
        <authorList>
            <consortium name="Candidatus Magnetaquicoccaceae bacterium FCR-1 genome sequencing consortium"/>
            <person name="Shimoshige H."/>
            <person name="Shimamura S."/>
            <person name="Taoka A."/>
            <person name="Kobayashi H."/>
            <person name="Maekawa T."/>
        </authorList>
    </citation>
    <scope>NUCLEOTIDE SEQUENCE [LARGE SCALE GENOMIC DNA]</scope>
    <source>
        <strain evidence="3 4">FCR-1</strain>
    </source>
</reference>
<evidence type="ECO:0000259" key="1">
    <source>
        <dbReference type="Pfam" id="PF00501"/>
    </source>
</evidence>
<keyword evidence="4" id="KW-1185">Reference proteome</keyword>
<dbReference type="Pfam" id="PF00501">
    <property type="entry name" value="AMP-binding"/>
    <property type="match status" value="1"/>
</dbReference>
<evidence type="ECO:0000313" key="4">
    <source>
        <dbReference type="Proteomes" id="UP001628193"/>
    </source>
</evidence>
<dbReference type="RefSeq" id="WP_420904030.1">
    <property type="nucleotide sequence ID" value="NZ_BAAFGK010000002.1"/>
</dbReference>
<dbReference type="PANTHER" id="PTHR43767:SF1">
    <property type="entry name" value="NONRIBOSOMAL PEPTIDE SYNTHASE PES1 (EUROFUNG)-RELATED"/>
    <property type="match status" value="1"/>
</dbReference>
<evidence type="ECO:0000313" key="3">
    <source>
        <dbReference type="EMBL" id="GAB0056319.1"/>
    </source>
</evidence>
<dbReference type="InterPro" id="IPR020845">
    <property type="entry name" value="AMP-binding_CS"/>
</dbReference>
<comment type="caution">
    <text evidence="3">The sequence shown here is derived from an EMBL/GenBank/DDBJ whole genome shotgun (WGS) entry which is preliminary data.</text>
</comment>
<dbReference type="InterPro" id="IPR002123">
    <property type="entry name" value="Plipid/glycerol_acylTrfase"/>
</dbReference>
<dbReference type="Gene3D" id="3.40.50.12780">
    <property type="entry name" value="N-terminal domain of ligase-like"/>
    <property type="match status" value="1"/>
</dbReference>